<keyword evidence="3" id="KW-1185">Reference proteome</keyword>
<evidence type="ECO:0000313" key="3">
    <source>
        <dbReference type="Proteomes" id="UP000762676"/>
    </source>
</evidence>
<comment type="caution">
    <text evidence="2">The sequence shown here is derived from an EMBL/GenBank/DDBJ whole genome shotgun (WGS) entry which is preliminary data.</text>
</comment>
<dbReference type="Proteomes" id="UP000762676">
    <property type="component" value="Unassembled WGS sequence"/>
</dbReference>
<organism evidence="2 3">
    <name type="scientific">Elysia marginata</name>
    <dbReference type="NCBI Taxonomy" id="1093978"/>
    <lineage>
        <taxon>Eukaryota</taxon>
        <taxon>Metazoa</taxon>
        <taxon>Spiralia</taxon>
        <taxon>Lophotrochozoa</taxon>
        <taxon>Mollusca</taxon>
        <taxon>Gastropoda</taxon>
        <taxon>Heterobranchia</taxon>
        <taxon>Euthyneura</taxon>
        <taxon>Panpulmonata</taxon>
        <taxon>Sacoglossa</taxon>
        <taxon>Placobranchoidea</taxon>
        <taxon>Plakobranchidae</taxon>
        <taxon>Elysia</taxon>
    </lineage>
</organism>
<accession>A0AAV4IZP7</accession>
<gene>
    <name evidence="2" type="ORF">ElyMa_004925200</name>
</gene>
<evidence type="ECO:0000313" key="2">
    <source>
        <dbReference type="EMBL" id="GFS15163.1"/>
    </source>
</evidence>
<dbReference type="AlphaFoldDB" id="A0AAV4IZP7"/>
<dbReference type="EMBL" id="BMAT01009862">
    <property type="protein sequence ID" value="GFS15163.1"/>
    <property type="molecule type" value="Genomic_DNA"/>
</dbReference>
<name>A0AAV4IZP7_9GAST</name>
<protein>
    <submittedName>
        <fullName evidence="2">Uncharacterized protein</fullName>
    </submittedName>
</protein>
<proteinExistence type="predicted"/>
<sequence>MKPARLQDRPFPGTRRGQEKEAARETQWRRDMDADMTAVVMNRAYVERTCLPRIRMPLGLLLAAFAPRGDTDVGEANGKGDNAMGWCMYQTINVLSTRKVEALVKSYSVNLFVLPPTSH</sequence>
<reference evidence="2 3" key="1">
    <citation type="journal article" date="2021" name="Elife">
        <title>Chloroplast acquisition without the gene transfer in kleptoplastic sea slugs, Plakobranchus ocellatus.</title>
        <authorList>
            <person name="Maeda T."/>
            <person name="Takahashi S."/>
            <person name="Yoshida T."/>
            <person name="Shimamura S."/>
            <person name="Takaki Y."/>
            <person name="Nagai Y."/>
            <person name="Toyoda A."/>
            <person name="Suzuki Y."/>
            <person name="Arimoto A."/>
            <person name="Ishii H."/>
            <person name="Satoh N."/>
            <person name="Nishiyama T."/>
            <person name="Hasebe M."/>
            <person name="Maruyama T."/>
            <person name="Minagawa J."/>
            <person name="Obokata J."/>
            <person name="Shigenobu S."/>
        </authorList>
    </citation>
    <scope>NUCLEOTIDE SEQUENCE [LARGE SCALE GENOMIC DNA]</scope>
</reference>
<feature type="region of interest" description="Disordered" evidence="1">
    <location>
        <begin position="1"/>
        <end position="27"/>
    </location>
</feature>
<feature type="compositionally biased region" description="Basic and acidic residues" evidence="1">
    <location>
        <begin position="16"/>
        <end position="27"/>
    </location>
</feature>
<evidence type="ECO:0000256" key="1">
    <source>
        <dbReference type="SAM" id="MobiDB-lite"/>
    </source>
</evidence>